<feature type="compositionally biased region" description="Polar residues" evidence="12">
    <location>
        <begin position="42"/>
        <end position="62"/>
    </location>
</feature>
<dbReference type="AlphaFoldDB" id="M1W126"/>
<evidence type="ECO:0000313" key="15">
    <source>
        <dbReference type="Proteomes" id="UP000016801"/>
    </source>
</evidence>
<dbReference type="VEuPathDB" id="FungiDB:CPUR_04314"/>
<evidence type="ECO:0000313" key="14">
    <source>
        <dbReference type="EMBL" id="CCE30466.1"/>
    </source>
</evidence>
<evidence type="ECO:0000256" key="4">
    <source>
        <dbReference type="ARBA" id="ARBA00018706"/>
    </source>
</evidence>
<dbReference type="FunFam" id="3.40.50.300:FF:001156">
    <property type="entry name" value="Polynucleotide 5-hydroxyl-kinase grc3"/>
    <property type="match status" value="1"/>
</dbReference>
<feature type="region of interest" description="Disordered" evidence="12">
    <location>
        <begin position="626"/>
        <end position="649"/>
    </location>
</feature>
<dbReference type="Pfam" id="PF16575">
    <property type="entry name" value="CLP1_P"/>
    <property type="match status" value="1"/>
</dbReference>
<dbReference type="OrthoDB" id="4054781at2759"/>
<evidence type="ECO:0000256" key="7">
    <source>
        <dbReference type="ARBA" id="ARBA00022679"/>
    </source>
</evidence>
<dbReference type="GO" id="GO:0000448">
    <property type="term" value="P:cleavage in ITS2 between 5.8S rRNA and LSU-rRNA of tricistronic rRNA transcript (SSU-rRNA, 5.8S rRNA, LSU-rRNA)"/>
    <property type="evidence" value="ECO:0007669"/>
    <property type="project" value="TreeGrafter"/>
</dbReference>
<feature type="region of interest" description="Disordered" evidence="12">
    <location>
        <begin position="1"/>
        <end position="103"/>
    </location>
</feature>
<gene>
    <name evidence="14" type="ORF">CPUR_04314</name>
</gene>
<name>M1W126_CLAP2</name>
<dbReference type="PANTHER" id="PTHR12755:SF3">
    <property type="entry name" value="POLYNUCLEOTIDE 5'-HYDROXYL-KINASE NOL9"/>
    <property type="match status" value="1"/>
</dbReference>
<evidence type="ECO:0000256" key="9">
    <source>
        <dbReference type="ARBA" id="ARBA00022777"/>
    </source>
</evidence>
<comment type="caution">
    <text evidence="14">The sequence shown here is derived from an EMBL/GenBank/DDBJ whole genome shotgun (WGS) entry which is preliminary data.</text>
</comment>
<sequence length="688" mass="74082">MSSSSSKRRKLEGEPLPPSPASAVSAVSALAARRRLGVSAVQSQHSSPEPATPSTNSFSALQSPKPKRRNDGTQSPRVSAKQAFVRRKDASRPSTGSIDQAPQGASQALDFVALVTKSSVSSPQSHNISHSSFQVSDVKHRTIGDGGLEVSLDEGERFIVLGCFGIRVVAGEVTIAGATLRSSENILWVYATHCLAVPIGTSSDAPKRCAIQELISPPEWNKLLASVTPTMSSGNEYSGFICGPKSAGKSTFARLLTNRLLTTSLGDSKAVMVLDLDPGQPEFAPPGTLSLIRVSLPNLGVPFTHTSFGDPGNTIVRCHALASVTPASSPDLFIACAIDLYEFYQRLHRKCPLIINTPGWILGTGLDLLVALITKLRPTQVIYMSEEGPTDVVETLQEATRHEFSTLPSQPSDVMSRTSAHFRSMQMMSYFHSQVLPVESRTAKKTSSLKWLAQPLSHTRPYVVQYEGSTQGILGILSYDCQTPPNLLADSINGAILAIVEIEASTAFREIDGTKILNGDGEREAGVEISRTPEGLPLIVNATDGTLDPRYCHTIGLALVRGIDAPNKSLQVVTPLPLSTFENIQSKGASIVLVHGSFDTPSWAYTEDMYMQTNPDDTAIEKDLEMSEADSSEDGSEVVDSSTDQANRAYVGDVSTVPWIETLRGDQKRPVGSRVWRVRRDLGRNNGD</sequence>
<keyword evidence="7" id="KW-0808">Transferase</keyword>
<evidence type="ECO:0000259" key="13">
    <source>
        <dbReference type="Pfam" id="PF16575"/>
    </source>
</evidence>
<dbReference type="GO" id="GO:0005524">
    <property type="term" value="F:ATP binding"/>
    <property type="evidence" value="ECO:0007669"/>
    <property type="project" value="UniProtKB-KW"/>
</dbReference>
<keyword evidence="9" id="KW-0418">Kinase</keyword>
<dbReference type="GO" id="GO:0051731">
    <property type="term" value="F:polynucleotide 5'-hydroxyl-kinase activity"/>
    <property type="evidence" value="ECO:0007669"/>
    <property type="project" value="InterPro"/>
</dbReference>
<evidence type="ECO:0000256" key="11">
    <source>
        <dbReference type="ARBA" id="ARBA00023242"/>
    </source>
</evidence>
<keyword evidence="10" id="KW-0067">ATP-binding</keyword>
<accession>M1W126</accession>
<dbReference type="EMBL" id="CAGA01000022">
    <property type="protein sequence ID" value="CCE30466.1"/>
    <property type="molecule type" value="Genomic_DNA"/>
</dbReference>
<dbReference type="eggNOG" id="KOG2750">
    <property type="taxonomic scope" value="Eukaryota"/>
</dbReference>
<keyword evidence="15" id="KW-1185">Reference proteome</keyword>
<feature type="compositionally biased region" description="Basic residues" evidence="12">
    <location>
        <begin position="1"/>
        <end position="10"/>
    </location>
</feature>
<evidence type="ECO:0000256" key="12">
    <source>
        <dbReference type="SAM" id="MobiDB-lite"/>
    </source>
</evidence>
<reference evidence="14 15" key="1">
    <citation type="journal article" date="2013" name="PLoS Genet.">
        <title>Plant-symbiotic fungi as chemical engineers: Multi-genome analysis of the Clavicipitaceae reveals dynamics of alkaloid loci.</title>
        <authorList>
            <person name="Schardl C.L."/>
            <person name="Young C.A."/>
            <person name="Hesse U."/>
            <person name="Amyotte S.G."/>
            <person name="Andreeva K."/>
            <person name="Calie P.J."/>
            <person name="Fleetwood D.J."/>
            <person name="Haws D.C."/>
            <person name="Moore N."/>
            <person name="Oeser B."/>
            <person name="Panaccione D.G."/>
            <person name="Schweri K.K."/>
            <person name="Voisey C.R."/>
            <person name="Farman M.L."/>
            <person name="Jaromczyk J.W."/>
            <person name="Roe B.A."/>
            <person name="O'Sullivan D.M."/>
            <person name="Scott B."/>
            <person name="Tudzynski P."/>
            <person name="An Z."/>
            <person name="Arnaoudova E.G."/>
            <person name="Bullock C.T."/>
            <person name="Charlton N.D."/>
            <person name="Chen L."/>
            <person name="Cox M."/>
            <person name="Dinkins R.D."/>
            <person name="Florea S."/>
            <person name="Glenn A.E."/>
            <person name="Gordon A."/>
            <person name="Gueldener U."/>
            <person name="Harris D.R."/>
            <person name="Hollin W."/>
            <person name="Jaromczyk J."/>
            <person name="Johnson R.D."/>
            <person name="Khan A.K."/>
            <person name="Leistner E."/>
            <person name="Leuchtmann A."/>
            <person name="Li C."/>
            <person name="Liu J."/>
            <person name="Liu J."/>
            <person name="Liu M."/>
            <person name="Mace W."/>
            <person name="Machado C."/>
            <person name="Nagabhyru P."/>
            <person name="Pan J."/>
            <person name="Schmid J."/>
            <person name="Sugawara K."/>
            <person name="Steiner U."/>
            <person name="Takach J.E."/>
            <person name="Tanaka E."/>
            <person name="Webb J.S."/>
            <person name="Wilson E.V."/>
            <person name="Wiseman J.L."/>
            <person name="Yoshida R."/>
            <person name="Zeng Z."/>
        </authorList>
    </citation>
    <scope>NUCLEOTIDE SEQUENCE [LARGE SCALE GENOMIC DNA]</scope>
    <source>
        <strain evidence="14 15">20.1</strain>
    </source>
</reference>
<dbReference type="InterPro" id="IPR027417">
    <property type="entry name" value="P-loop_NTPase"/>
</dbReference>
<dbReference type="InterPro" id="IPR032319">
    <property type="entry name" value="CLP1_P"/>
</dbReference>
<evidence type="ECO:0000256" key="5">
    <source>
        <dbReference type="ARBA" id="ARBA00019824"/>
    </source>
</evidence>
<evidence type="ECO:0000256" key="6">
    <source>
        <dbReference type="ARBA" id="ARBA00022552"/>
    </source>
</evidence>
<comment type="function">
    <text evidence="1">Polynucleotide 5'-kinase involved in rRNA processing.</text>
</comment>
<feature type="compositionally biased region" description="Acidic residues" evidence="12">
    <location>
        <begin position="626"/>
        <end position="637"/>
    </location>
</feature>
<proteinExistence type="inferred from homology"/>
<keyword evidence="8" id="KW-0547">Nucleotide-binding</keyword>
<organism evidence="14 15">
    <name type="scientific">Claviceps purpurea (strain 20.1)</name>
    <name type="common">Ergot fungus</name>
    <name type="synonym">Sphacelia segetum</name>
    <dbReference type="NCBI Taxonomy" id="1111077"/>
    <lineage>
        <taxon>Eukaryota</taxon>
        <taxon>Fungi</taxon>
        <taxon>Dikarya</taxon>
        <taxon>Ascomycota</taxon>
        <taxon>Pezizomycotina</taxon>
        <taxon>Sordariomycetes</taxon>
        <taxon>Hypocreomycetidae</taxon>
        <taxon>Hypocreales</taxon>
        <taxon>Clavicipitaceae</taxon>
        <taxon>Claviceps</taxon>
    </lineage>
</organism>
<evidence type="ECO:0000256" key="8">
    <source>
        <dbReference type="ARBA" id="ARBA00022741"/>
    </source>
</evidence>
<evidence type="ECO:0000256" key="2">
    <source>
        <dbReference type="ARBA" id="ARBA00004604"/>
    </source>
</evidence>
<keyword evidence="11" id="KW-0539">Nucleus</keyword>
<protein>
    <recommendedName>
        <fullName evidence="5">Polynucleotide 5'-hydroxyl-kinase GRC3</fullName>
    </recommendedName>
    <alternativeName>
        <fullName evidence="4">Polynucleotide 5'-hydroxyl-kinase grc3</fullName>
    </alternativeName>
</protein>
<evidence type="ECO:0000256" key="1">
    <source>
        <dbReference type="ARBA" id="ARBA00003798"/>
    </source>
</evidence>
<feature type="domain" description="Clp1 P-loop" evidence="13">
    <location>
        <begin position="243"/>
        <end position="433"/>
    </location>
</feature>
<comment type="subcellular location">
    <subcellularLocation>
        <location evidence="2">Nucleus</location>
        <location evidence="2">Nucleolus</location>
    </subcellularLocation>
</comment>
<dbReference type="STRING" id="1111077.M1W126"/>
<feature type="compositionally biased region" description="Polar residues" evidence="12">
    <location>
        <begin position="92"/>
        <end position="103"/>
    </location>
</feature>
<evidence type="ECO:0000256" key="3">
    <source>
        <dbReference type="ARBA" id="ARBA00011003"/>
    </source>
</evidence>
<dbReference type="InterPro" id="IPR045116">
    <property type="entry name" value="Clp1/Grc3"/>
</dbReference>
<dbReference type="HOGENOM" id="CLU_010345_1_0_1"/>
<dbReference type="GO" id="GO:0005730">
    <property type="term" value="C:nucleolus"/>
    <property type="evidence" value="ECO:0007669"/>
    <property type="project" value="UniProtKB-SubCell"/>
</dbReference>
<evidence type="ECO:0000256" key="10">
    <source>
        <dbReference type="ARBA" id="ARBA00022840"/>
    </source>
</evidence>
<dbReference type="Gene3D" id="3.40.50.300">
    <property type="entry name" value="P-loop containing nucleotide triphosphate hydrolases"/>
    <property type="match status" value="1"/>
</dbReference>
<comment type="similarity">
    <text evidence="3">Belongs to the Clp1 family. NOL9/GRC3 subfamily.</text>
</comment>
<dbReference type="PANTHER" id="PTHR12755">
    <property type="entry name" value="CLEAVAGE/POLYADENYLATION FACTOR IA SUBUNIT CLP1P"/>
    <property type="match status" value="1"/>
</dbReference>
<feature type="compositionally biased region" description="Low complexity" evidence="12">
    <location>
        <begin position="21"/>
        <end position="41"/>
    </location>
</feature>
<dbReference type="Proteomes" id="UP000016801">
    <property type="component" value="Unassembled WGS sequence"/>
</dbReference>
<keyword evidence="6" id="KW-0698">rRNA processing</keyword>